<dbReference type="RefSeq" id="WP_378223231.1">
    <property type="nucleotide sequence ID" value="NZ_JBHRTK010000020.1"/>
</dbReference>
<comment type="caution">
    <text evidence="1">The sequence shown here is derived from an EMBL/GenBank/DDBJ whole genome shotgun (WGS) entry which is preliminary data.</text>
</comment>
<dbReference type="EMBL" id="JBHRTK010000020">
    <property type="protein sequence ID" value="MFC3208230.1"/>
    <property type="molecule type" value="Genomic_DNA"/>
</dbReference>
<dbReference type="PROSITE" id="PS51257">
    <property type="entry name" value="PROKAR_LIPOPROTEIN"/>
    <property type="match status" value="1"/>
</dbReference>
<evidence type="ECO:0000313" key="1">
    <source>
        <dbReference type="EMBL" id="MFC3208230.1"/>
    </source>
</evidence>
<name>A0ABV7KD44_9HYPH</name>
<dbReference type="Proteomes" id="UP001595583">
    <property type="component" value="Unassembled WGS sequence"/>
</dbReference>
<accession>A0ABV7KD44</accession>
<protein>
    <recommendedName>
        <fullName evidence="3">Lipoprotein</fullName>
    </recommendedName>
</protein>
<gene>
    <name evidence="1" type="ORF">ACFOHJ_18560</name>
</gene>
<keyword evidence="2" id="KW-1185">Reference proteome</keyword>
<proteinExistence type="predicted"/>
<organism evidence="1 2">
    <name type="scientific">Aquamicrobium soli</name>
    <dbReference type="NCBI Taxonomy" id="1811518"/>
    <lineage>
        <taxon>Bacteria</taxon>
        <taxon>Pseudomonadati</taxon>
        <taxon>Pseudomonadota</taxon>
        <taxon>Alphaproteobacteria</taxon>
        <taxon>Hyphomicrobiales</taxon>
        <taxon>Phyllobacteriaceae</taxon>
        <taxon>Aquamicrobium</taxon>
    </lineage>
</organism>
<evidence type="ECO:0000313" key="2">
    <source>
        <dbReference type="Proteomes" id="UP001595583"/>
    </source>
</evidence>
<sequence length="110" mass="12078">MKYLVLIVALFGLGGCGANSLIAHEEATVIVSTLYDDVDCRQLLAERNGLASQENLPRDARVTFSPVSLGLGILIPDYRTEAQRRQDTARGKIMAMNDSLARRCGQGRRK</sequence>
<reference evidence="2" key="1">
    <citation type="journal article" date="2019" name="Int. J. Syst. Evol. Microbiol.">
        <title>The Global Catalogue of Microorganisms (GCM) 10K type strain sequencing project: providing services to taxonomists for standard genome sequencing and annotation.</title>
        <authorList>
            <consortium name="The Broad Institute Genomics Platform"/>
            <consortium name="The Broad Institute Genome Sequencing Center for Infectious Disease"/>
            <person name="Wu L."/>
            <person name="Ma J."/>
        </authorList>
    </citation>
    <scope>NUCLEOTIDE SEQUENCE [LARGE SCALE GENOMIC DNA]</scope>
    <source>
        <strain evidence="2">KCTC 52165</strain>
    </source>
</reference>
<evidence type="ECO:0008006" key="3">
    <source>
        <dbReference type="Google" id="ProtNLM"/>
    </source>
</evidence>